<feature type="chain" id="PRO_5025435569" evidence="1">
    <location>
        <begin position="21"/>
        <end position="91"/>
    </location>
</feature>
<dbReference type="EMBL" id="GIFC01004390">
    <property type="protein sequence ID" value="MXU86473.1"/>
    <property type="molecule type" value="Transcribed_RNA"/>
</dbReference>
<protein>
    <submittedName>
        <fullName evidence="2">Putative secreted protein</fullName>
    </submittedName>
</protein>
<evidence type="ECO:0000313" key="2">
    <source>
        <dbReference type="EMBL" id="MXU86473.1"/>
    </source>
</evidence>
<feature type="signal peptide" evidence="1">
    <location>
        <begin position="1"/>
        <end position="20"/>
    </location>
</feature>
<dbReference type="AlphaFoldDB" id="A0A6B0UH18"/>
<evidence type="ECO:0000256" key="1">
    <source>
        <dbReference type="SAM" id="SignalP"/>
    </source>
</evidence>
<accession>A0A6B0UH18</accession>
<name>A0A6B0UH18_IXORI</name>
<organism evidence="2">
    <name type="scientific">Ixodes ricinus</name>
    <name type="common">Common tick</name>
    <name type="synonym">Acarus ricinus</name>
    <dbReference type="NCBI Taxonomy" id="34613"/>
    <lineage>
        <taxon>Eukaryota</taxon>
        <taxon>Metazoa</taxon>
        <taxon>Ecdysozoa</taxon>
        <taxon>Arthropoda</taxon>
        <taxon>Chelicerata</taxon>
        <taxon>Arachnida</taxon>
        <taxon>Acari</taxon>
        <taxon>Parasitiformes</taxon>
        <taxon>Ixodida</taxon>
        <taxon>Ixodoidea</taxon>
        <taxon>Ixodidae</taxon>
        <taxon>Ixodinae</taxon>
        <taxon>Ixodes</taxon>
    </lineage>
</organism>
<sequence>MKFFFYLLLIFSFCIFDVCMFNVPLWGNGFPLALGCTAAKQDNQIAMITSQLPLHCSTEERDEKRTQPSQLRRPSRLNIRDIAKIPSTVSI</sequence>
<proteinExistence type="predicted"/>
<keyword evidence="1" id="KW-0732">Signal</keyword>
<reference evidence="2" key="1">
    <citation type="submission" date="2019-12" db="EMBL/GenBank/DDBJ databases">
        <title>An insight into the sialome of adult female Ixodes ricinus ticks feeding for 6 days.</title>
        <authorList>
            <person name="Perner J."/>
            <person name="Ribeiro J.M.C."/>
        </authorList>
    </citation>
    <scope>NUCLEOTIDE SEQUENCE</scope>
    <source>
        <strain evidence="2">Semi-engorged</strain>
        <tissue evidence="2">Salivary glands</tissue>
    </source>
</reference>